<evidence type="ECO:0000313" key="5">
    <source>
        <dbReference type="Proteomes" id="UP001241603"/>
    </source>
</evidence>
<sequence length="195" mass="22444">MRALVVYAHPVPESFVAALRDTTVEALQRGGHEVRLLDLYASDFDPVMGPDERRRYNEPGINEAPVAEHLALIKWCEMLVFVYPTWWFGLPAMLKGWIDRVWVPHVTFVMPTKQHGPLPAMQHIRRLGIVTSCGATWLISKWVGEPGRRTIMRGLKSLCHPRCRTIYLAHYEMDSSTPESRSRYLASVRDKMARF</sequence>
<proteinExistence type="inferred from homology"/>
<organism evidence="4 5">
    <name type="scientific">Kaistia dalseonensis</name>
    <dbReference type="NCBI Taxonomy" id="410840"/>
    <lineage>
        <taxon>Bacteria</taxon>
        <taxon>Pseudomonadati</taxon>
        <taxon>Pseudomonadota</taxon>
        <taxon>Alphaproteobacteria</taxon>
        <taxon>Hyphomicrobiales</taxon>
        <taxon>Kaistiaceae</taxon>
        <taxon>Kaistia</taxon>
    </lineage>
</organism>
<dbReference type="Pfam" id="PF02525">
    <property type="entry name" value="Flavodoxin_2"/>
    <property type="match status" value="1"/>
</dbReference>
<dbReference type="PANTHER" id="PTHR10204">
    <property type="entry name" value="NAD P H OXIDOREDUCTASE-RELATED"/>
    <property type="match status" value="1"/>
</dbReference>
<keyword evidence="2" id="KW-0560">Oxidoreductase</keyword>
<dbReference type="EMBL" id="JAUSVO010000005">
    <property type="protein sequence ID" value="MDQ0439447.1"/>
    <property type="molecule type" value="Genomic_DNA"/>
</dbReference>
<comment type="caution">
    <text evidence="4">The sequence shown here is derived from an EMBL/GenBank/DDBJ whole genome shotgun (WGS) entry which is preliminary data.</text>
</comment>
<reference evidence="4 5" key="1">
    <citation type="submission" date="2023-07" db="EMBL/GenBank/DDBJ databases">
        <title>Genomic Encyclopedia of Type Strains, Phase IV (KMG-IV): sequencing the most valuable type-strain genomes for metagenomic binning, comparative biology and taxonomic classification.</title>
        <authorList>
            <person name="Goeker M."/>
        </authorList>
    </citation>
    <scope>NUCLEOTIDE SEQUENCE [LARGE SCALE GENOMIC DNA]</scope>
    <source>
        <strain evidence="4 5">B6-8</strain>
    </source>
</reference>
<dbReference type="InterPro" id="IPR029039">
    <property type="entry name" value="Flavoprotein-like_sf"/>
</dbReference>
<accession>A0ABU0HAV4</accession>
<dbReference type="SUPFAM" id="SSF52218">
    <property type="entry name" value="Flavoproteins"/>
    <property type="match status" value="1"/>
</dbReference>
<feature type="domain" description="Flavodoxin-like fold" evidence="3">
    <location>
        <begin position="1"/>
        <end position="136"/>
    </location>
</feature>
<evidence type="ECO:0000256" key="1">
    <source>
        <dbReference type="ARBA" id="ARBA00006252"/>
    </source>
</evidence>
<dbReference type="Proteomes" id="UP001241603">
    <property type="component" value="Unassembled WGS sequence"/>
</dbReference>
<protein>
    <submittedName>
        <fullName evidence="4">NADPH-quinone reductase</fullName>
    </submittedName>
</protein>
<dbReference type="InterPro" id="IPR003680">
    <property type="entry name" value="Flavodoxin_fold"/>
</dbReference>
<evidence type="ECO:0000256" key="2">
    <source>
        <dbReference type="ARBA" id="ARBA00023002"/>
    </source>
</evidence>
<dbReference type="PANTHER" id="PTHR10204:SF34">
    <property type="entry name" value="NAD(P)H DEHYDROGENASE [QUINONE] 1 ISOFORM 1"/>
    <property type="match status" value="1"/>
</dbReference>
<evidence type="ECO:0000259" key="3">
    <source>
        <dbReference type="Pfam" id="PF02525"/>
    </source>
</evidence>
<dbReference type="RefSeq" id="WP_266350326.1">
    <property type="nucleotide sequence ID" value="NZ_JAPKNG010000005.1"/>
</dbReference>
<comment type="similarity">
    <text evidence="1">Belongs to the NAD(P)H dehydrogenase (quinone) family.</text>
</comment>
<gene>
    <name evidence="4" type="ORF">QO014_003848</name>
</gene>
<dbReference type="Gene3D" id="3.40.50.360">
    <property type="match status" value="1"/>
</dbReference>
<keyword evidence="5" id="KW-1185">Reference proteome</keyword>
<name>A0ABU0HAV4_9HYPH</name>
<evidence type="ECO:0000313" key="4">
    <source>
        <dbReference type="EMBL" id="MDQ0439447.1"/>
    </source>
</evidence>
<dbReference type="InterPro" id="IPR051545">
    <property type="entry name" value="NAD(P)H_dehydrogenase_qn"/>
</dbReference>